<dbReference type="OrthoDB" id="9791139at2"/>
<evidence type="ECO:0000259" key="1">
    <source>
        <dbReference type="Pfam" id="PF01182"/>
    </source>
</evidence>
<dbReference type="InterPro" id="IPR004547">
    <property type="entry name" value="Glucosamine6P_isomerase"/>
</dbReference>
<accession>A0A286RFY1</accession>
<protein>
    <submittedName>
        <fullName evidence="2">Glucosamine-6-phosphate deaminase</fullName>
        <ecNumber evidence="2">3.5.99.6</ecNumber>
    </submittedName>
</protein>
<organism evidence="2 3">
    <name type="scientific">Thermogutta terrifontis</name>
    <dbReference type="NCBI Taxonomy" id="1331910"/>
    <lineage>
        <taxon>Bacteria</taxon>
        <taxon>Pseudomonadati</taxon>
        <taxon>Planctomycetota</taxon>
        <taxon>Planctomycetia</taxon>
        <taxon>Pirellulales</taxon>
        <taxon>Thermoguttaceae</taxon>
        <taxon>Thermogutta</taxon>
    </lineage>
</organism>
<dbReference type="GO" id="GO:0005737">
    <property type="term" value="C:cytoplasm"/>
    <property type="evidence" value="ECO:0007669"/>
    <property type="project" value="TreeGrafter"/>
</dbReference>
<dbReference type="PROSITE" id="PS01161">
    <property type="entry name" value="GLC_GALNAC_ISOMERASE"/>
    <property type="match status" value="1"/>
</dbReference>
<dbReference type="Pfam" id="PF01182">
    <property type="entry name" value="Glucosamine_iso"/>
    <property type="match status" value="1"/>
</dbReference>
<name>A0A286RFY1_9BACT</name>
<dbReference type="GO" id="GO:0004342">
    <property type="term" value="F:glucosamine-6-phosphate deaminase activity"/>
    <property type="evidence" value="ECO:0007669"/>
    <property type="project" value="UniProtKB-EC"/>
</dbReference>
<dbReference type="InterPro" id="IPR037171">
    <property type="entry name" value="NagB/RpiA_transferase-like"/>
</dbReference>
<dbReference type="PANTHER" id="PTHR11280">
    <property type="entry name" value="GLUCOSAMINE-6-PHOSPHATE ISOMERASE"/>
    <property type="match status" value="1"/>
</dbReference>
<dbReference type="KEGG" id="ttf:THTE_2269"/>
<dbReference type="EC" id="3.5.99.6" evidence="2"/>
<keyword evidence="2" id="KW-0378">Hydrolase</keyword>
<dbReference type="GO" id="GO:0006046">
    <property type="term" value="P:N-acetylglucosamine catabolic process"/>
    <property type="evidence" value="ECO:0007669"/>
    <property type="project" value="TreeGrafter"/>
</dbReference>
<evidence type="ECO:0000313" key="3">
    <source>
        <dbReference type="Proteomes" id="UP000215086"/>
    </source>
</evidence>
<dbReference type="InterPro" id="IPR006148">
    <property type="entry name" value="Glc/Gal-6P_isomerase"/>
</dbReference>
<dbReference type="SUPFAM" id="SSF100950">
    <property type="entry name" value="NagB/RpiA/CoA transferase-like"/>
    <property type="match status" value="1"/>
</dbReference>
<dbReference type="Proteomes" id="UP000215086">
    <property type="component" value="Chromosome"/>
</dbReference>
<dbReference type="RefSeq" id="WP_157731966.1">
    <property type="nucleotide sequence ID" value="NZ_CP018477.1"/>
</dbReference>
<dbReference type="GO" id="GO:0006043">
    <property type="term" value="P:glucosamine catabolic process"/>
    <property type="evidence" value="ECO:0007669"/>
    <property type="project" value="TreeGrafter"/>
</dbReference>
<feature type="domain" description="Glucosamine/galactosamine-6-phosphate isomerase" evidence="1">
    <location>
        <begin position="34"/>
        <end position="171"/>
    </location>
</feature>
<dbReference type="GO" id="GO:0042802">
    <property type="term" value="F:identical protein binding"/>
    <property type="evidence" value="ECO:0007669"/>
    <property type="project" value="TreeGrafter"/>
</dbReference>
<dbReference type="EMBL" id="CP018477">
    <property type="protein sequence ID" value="ASV74871.1"/>
    <property type="molecule type" value="Genomic_DNA"/>
</dbReference>
<gene>
    <name evidence="2" type="ORF">THTE_2269</name>
</gene>
<evidence type="ECO:0000313" key="2">
    <source>
        <dbReference type="EMBL" id="ASV74871.1"/>
    </source>
</evidence>
<sequence length="331" mass="36935">MEDIHSVQPVFELQSPQPSAVVPLSGVTVVVYKTAEEMGRASAIRLAREQFRLVEEQGKASFIIMAAPSAFAFYRAYVQLAEMSPQLQRACSRTHYFQFDDYPLPAHHPASFRYLLLKHFFIPLASYCDPGRVHLFDADSEDTDAAARRYQELLLTHGLDLQIMGIGENGHWGFHEPGIPVDTPPQFMKVALTAENVDQQMRDHPHIFTKPEDVPRSAYTCSVSMFLTTRHVIEGNVPQGSKAFALLAAFGSDVVHEAVPASALKRFGKGVVRTTEAAAWALLEYRNKHIVTRDALVKLAESLRGPQSSDVSAIISRICSVFDTMKISYER</sequence>
<dbReference type="AlphaFoldDB" id="A0A286RFY1"/>
<dbReference type="Gene3D" id="3.40.50.1360">
    <property type="match status" value="1"/>
</dbReference>
<dbReference type="GO" id="GO:0005975">
    <property type="term" value="P:carbohydrate metabolic process"/>
    <property type="evidence" value="ECO:0007669"/>
    <property type="project" value="InterPro"/>
</dbReference>
<keyword evidence="3" id="KW-1185">Reference proteome</keyword>
<proteinExistence type="predicted"/>
<dbReference type="GO" id="GO:0019262">
    <property type="term" value="P:N-acetylneuraminate catabolic process"/>
    <property type="evidence" value="ECO:0007669"/>
    <property type="project" value="TreeGrafter"/>
</dbReference>
<reference evidence="2 3" key="1">
    <citation type="journal article" name="Front. Microbiol.">
        <title>Sugar Metabolism of the First Thermophilic Planctomycete Thermogutta terrifontis: Comparative Genomic and Transcriptomic Approaches.</title>
        <authorList>
            <person name="Elcheninov A.G."/>
            <person name="Menzel P."/>
            <person name="Gudbergsdottir S.R."/>
            <person name="Slesarev A.I."/>
            <person name="Kadnikov V.V."/>
            <person name="Krogh A."/>
            <person name="Bonch-Osmolovskaya E.A."/>
            <person name="Peng X."/>
            <person name="Kublanov I.V."/>
        </authorList>
    </citation>
    <scope>NUCLEOTIDE SEQUENCE [LARGE SCALE GENOMIC DNA]</scope>
    <source>
        <strain evidence="2 3">R1</strain>
    </source>
</reference>
<dbReference type="PANTHER" id="PTHR11280:SF6">
    <property type="entry name" value="GLUCOSAMINE-6-PHOSPHATE ISOMERASE NAGB"/>
    <property type="match status" value="1"/>
</dbReference>
<dbReference type="InterPro" id="IPR018321">
    <property type="entry name" value="Glucosamine6P_isomerase_CS"/>
</dbReference>